<feature type="region of interest" description="Disordered" evidence="4">
    <location>
        <begin position="302"/>
        <end position="350"/>
    </location>
</feature>
<dbReference type="Proteomes" id="UP001501407">
    <property type="component" value="Unassembled WGS sequence"/>
</dbReference>
<evidence type="ECO:0000256" key="4">
    <source>
        <dbReference type="SAM" id="MobiDB-lite"/>
    </source>
</evidence>
<dbReference type="PROSITE" id="PS50893">
    <property type="entry name" value="ABC_TRANSPORTER_2"/>
    <property type="match status" value="1"/>
</dbReference>
<keyword evidence="2" id="KW-0547">Nucleotide-binding</keyword>
<dbReference type="SUPFAM" id="SSF52540">
    <property type="entry name" value="P-loop containing nucleoside triphosphate hydrolases"/>
    <property type="match status" value="1"/>
</dbReference>
<keyword evidence="1" id="KW-0813">Transport</keyword>
<evidence type="ECO:0000259" key="5">
    <source>
        <dbReference type="PROSITE" id="PS50893"/>
    </source>
</evidence>
<dbReference type="InterPro" id="IPR017911">
    <property type="entry name" value="MacB-like_ATP-bd"/>
</dbReference>
<evidence type="ECO:0000256" key="3">
    <source>
        <dbReference type="ARBA" id="ARBA00022840"/>
    </source>
</evidence>
<dbReference type="InterPro" id="IPR015854">
    <property type="entry name" value="ABC_transpr_LolD-like"/>
</dbReference>
<sequence>MAVRQAHRPGTAPDADILCTDLVRIFKVQAANGAGVEVQALQGLNLRIDQGELVAVVGASGSGKSTLLSILSSLDQPTAGVAWVAGHDLLTMKEKERVEFRRRSVGFVWQQTSRNLLPYLSASENVAAALAITGSSRGTAARRARVTELLDLLEVSHCADRRPAEMSGGEQQRVAIAVGIANSPRVLLADEPTGELDDLTSAHVLEAMRSVNRELGVTTLIVTHDPAVSEHVARTVQIRDGRTSTEVLRSTRVDEHGAEEHVAEEYAVLDRVGRLQLPDDFVNALDLRERVRLALEPDHVGVWPGQRAATPAGDGSSTTPAPAPDGDHQVAAPAEAPVPPASVDPTEEPS</sequence>
<dbReference type="Gene3D" id="3.40.50.300">
    <property type="entry name" value="P-loop containing nucleotide triphosphate hydrolases"/>
    <property type="match status" value="1"/>
</dbReference>
<evidence type="ECO:0000256" key="1">
    <source>
        <dbReference type="ARBA" id="ARBA00022448"/>
    </source>
</evidence>
<feature type="domain" description="ABC transporter" evidence="5">
    <location>
        <begin position="23"/>
        <end position="275"/>
    </location>
</feature>
<dbReference type="InterPro" id="IPR027417">
    <property type="entry name" value="P-loop_NTPase"/>
</dbReference>
<evidence type="ECO:0000256" key="2">
    <source>
        <dbReference type="ARBA" id="ARBA00022741"/>
    </source>
</evidence>
<dbReference type="Pfam" id="PF00005">
    <property type="entry name" value="ABC_tran"/>
    <property type="match status" value="1"/>
</dbReference>
<protein>
    <submittedName>
        <fullName evidence="6">ABC transporter ATP-binding protein</fullName>
    </submittedName>
</protein>
<dbReference type="PANTHER" id="PTHR24220:SF685">
    <property type="entry name" value="ABC TRANSPORTER RELATED"/>
    <property type="match status" value="1"/>
</dbReference>
<keyword evidence="3 6" id="KW-0067">ATP-binding</keyword>
<accession>A0ABP9LY68</accession>
<dbReference type="SMART" id="SM00382">
    <property type="entry name" value="AAA"/>
    <property type="match status" value="1"/>
</dbReference>
<name>A0ABP9LY68_9MICO</name>
<dbReference type="InterPro" id="IPR003439">
    <property type="entry name" value="ABC_transporter-like_ATP-bd"/>
</dbReference>
<evidence type="ECO:0000313" key="7">
    <source>
        <dbReference type="Proteomes" id="UP001501407"/>
    </source>
</evidence>
<proteinExistence type="predicted"/>
<dbReference type="GO" id="GO:0005524">
    <property type="term" value="F:ATP binding"/>
    <property type="evidence" value="ECO:0007669"/>
    <property type="project" value="UniProtKB-KW"/>
</dbReference>
<organism evidence="6 7">
    <name type="scientific">Microbacterium yannicii</name>
    <dbReference type="NCBI Taxonomy" id="671622"/>
    <lineage>
        <taxon>Bacteria</taxon>
        <taxon>Bacillati</taxon>
        <taxon>Actinomycetota</taxon>
        <taxon>Actinomycetes</taxon>
        <taxon>Micrococcales</taxon>
        <taxon>Microbacteriaceae</taxon>
        <taxon>Microbacterium</taxon>
    </lineage>
</organism>
<dbReference type="PROSITE" id="PS00211">
    <property type="entry name" value="ABC_TRANSPORTER_1"/>
    <property type="match status" value="1"/>
</dbReference>
<dbReference type="EMBL" id="BAABKZ010000001">
    <property type="protein sequence ID" value="GAA5085399.1"/>
    <property type="molecule type" value="Genomic_DNA"/>
</dbReference>
<reference evidence="7" key="1">
    <citation type="journal article" date="2019" name="Int. J. Syst. Evol. Microbiol.">
        <title>The Global Catalogue of Microorganisms (GCM) 10K type strain sequencing project: providing services to taxonomists for standard genome sequencing and annotation.</title>
        <authorList>
            <consortium name="The Broad Institute Genomics Platform"/>
            <consortium name="The Broad Institute Genome Sequencing Center for Infectious Disease"/>
            <person name="Wu L."/>
            <person name="Ma J."/>
        </authorList>
    </citation>
    <scope>NUCLEOTIDE SEQUENCE [LARGE SCALE GENOMIC DNA]</scope>
    <source>
        <strain evidence="7">JCM 18959</strain>
    </source>
</reference>
<evidence type="ECO:0000313" key="6">
    <source>
        <dbReference type="EMBL" id="GAA5085399.1"/>
    </source>
</evidence>
<dbReference type="InterPro" id="IPR017871">
    <property type="entry name" value="ABC_transporter-like_CS"/>
</dbReference>
<dbReference type="RefSeq" id="WP_194412316.1">
    <property type="nucleotide sequence ID" value="NZ_BAABKZ010000001.1"/>
</dbReference>
<dbReference type="CDD" id="cd03255">
    <property type="entry name" value="ABC_MJ0796_LolCDE_FtsE"/>
    <property type="match status" value="1"/>
</dbReference>
<dbReference type="InterPro" id="IPR003593">
    <property type="entry name" value="AAA+_ATPase"/>
</dbReference>
<dbReference type="PANTHER" id="PTHR24220">
    <property type="entry name" value="IMPORT ATP-BINDING PROTEIN"/>
    <property type="match status" value="1"/>
</dbReference>
<keyword evidence="7" id="KW-1185">Reference proteome</keyword>
<gene>
    <name evidence="6" type="ORF">GCM10025760_04230</name>
</gene>
<comment type="caution">
    <text evidence="6">The sequence shown here is derived from an EMBL/GenBank/DDBJ whole genome shotgun (WGS) entry which is preliminary data.</text>
</comment>